<evidence type="ECO:0000313" key="3">
    <source>
        <dbReference type="Proteomes" id="UP000438429"/>
    </source>
</evidence>
<proteinExistence type="predicted"/>
<accession>A0A6A4SJX6</accession>
<dbReference type="Proteomes" id="UP000438429">
    <property type="component" value="Unassembled WGS sequence"/>
</dbReference>
<evidence type="ECO:0000313" key="2">
    <source>
        <dbReference type="EMBL" id="KAF0032170.1"/>
    </source>
</evidence>
<protein>
    <recommendedName>
        <fullName evidence="4">PiggyBac transposable element-derived protein domain-containing protein</fullName>
    </recommendedName>
</protein>
<feature type="compositionally biased region" description="Acidic residues" evidence="1">
    <location>
        <begin position="62"/>
        <end position="85"/>
    </location>
</feature>
<sequence length="249" mass="28262">MALGLNELNKSCKIFKGNKDNDLLDIKEIKITKPLNGLVDAVVRTYNQTRFKNDQADNAEHNEEEESTDEEDSASEEEENNDEVIDPTYRPHATSYTEEAPTSPAVEMEEGYEVEENEEHDIEEESEAEMEEGPLEEAVLNMTNKEGRRVYGNKWRKLDLMDLQAYVATYEGAVQDFHHSKLKRKVTLKRSICSATLGLGMGVAKHVLDSSSLRVISRVDVMVVLRVHLYSMVLLSSNCDNIMENNMSQ</sequence>
<evidence type="ECO:0000256" key="1">
    <source>
        <dbReference type="SAM" id="MobiDB-lite"/>
    </source>
</evidence>
<comment type="caution">
    <text evidence="2">The sequence shown here is derived from an EMBL/GenBank/DDBJ whole genome shotgun (WGS) entry which is preliminary data.</text>
</comment>
<evidence type="ECO:0008006" key="4">
    <source>
        <dbReference type="Google" id="ProtNLM"/>
    </source>
</evidence>
<name>A0A6A4SJX6_SCOMX</name>
<reference evidence="2 3" key="1">
    <citation type="submission" date="2019-06" db="EMBL/GenBank/DDBJ databases">
        <title>Draft genomes of female and male turbot (Scophthalmus maximus).</title>
        <authorList>
            <person name="Xu H."/>
            <person name="Xu X.-W."/>
            <person name="Shao C."/>
            <person name="Chen S."/>
        </authorList>
    </citation>
    <scope>NUCLEOTIDE SEQUENCE [LARGE SCALE GENOMIC DNA]</scope>
    <source>
        <strain evidence="2">Ysfricsl-2016a</strain>
        <tissue evidence="2">Blood</tissue>
    </source>
</reference>
<feature type="compositionally biased region" description="Basic and acidic residues" evidence="1">
    <location>
        <begin position="51"/>
        <end position="61"/>
    </location>
</feature>
<feature type="region of interest" description="Disordered" evidence="1">
    <location>
        <begin position="51"/>
        <end position="134"/>
    </location>
</feature>
<dbReference type="AlphaFoldDB" id="A0A6A4SJX6"/>
<dbReference type="EMBL" id="VEVO01000013">
    <property type="protein sequence ID" value="KAF0032170.1"/>
    <property type="molecule type" value="Genomic_DNA"/>
</dbReference>
<gene>
    <name evidence="2" type="ORF">F2P81_014460</name>
</gene>
<feature type="compositionally biased region" description="Acidic residues" evidence="1">
    <location>
        <begin position="107"/>
        <end position="134"/>
    </location>
</feature>
<organism evidence="2 3">
    <name type="scientific">Scophthalmus maximus</name>
    <name type="common">Turbot</name>
    <name type="synonym">Psetta maxima</name>
    <dbReference type="NCBI Taxonomy" id="52904"/>
    <lineage>
        <taxon>Eukaryota</taxon>
        <taxon>Metazoa</taxon>
        <taxon>Chordata</taxon>
        <taxon>Craniata</taxon>
        <taxon>Vertebrata</taxon>
        <taxon>Euteleostomi</taxon>
        <taxon>Actinopterygii</taxon>
        <taxon>Neopterygii</taxon>
        <taxon>Teleostei</taxon>
        <taxon>Neoteleostei</taxon>
        <taxon>Acanthomorphata</taxon>
        <taxon>Carangaria</taxon>
        <taxon>Pleuronectiformes</taxon>
        <taxon>Pleuronectoidei</taxon>
        <taxon>Scophthalmidae</taxon>
        <taxon>Scophthalmus</taxon>
    </lineage>
</organism>